<dbReference type="InterPro" id="IPR051685">
    <property type="entry name" value="Ycf3/AcsC/BcsC/TPR_MFPF"/>
</dbReference>
<keyword evidence="8" id="KW-1185">Reference proteome</keyword>
<dbReference type="CDD" id="cd00761">
    <property type="entry name" value="Glyco_tranf_GTA_type"/>
    <property type="match status" value="1"/>
</dbReference>
<name>A0A1Z4M076_9CYAN</name>
<feature type="repeat" description="TPR" evidence="4">
    <location>
        <begin position="109"/>
        <end position="142"/>
    </location>
</feature>
<keyword evidence="3 4" id="KW-0802">TPR repeat</keyword>
<evidence type="ECO:0000313" key="7">
    <source>
        <dbReference type="EMBL" id="BAY86882.1"/>
    </source>
</evidence>
<dbReference type="EMBL" id="AP018227">
    <property type="protein sequence ID" value="BAY86882.1"/>
    <property type="molecule type" value="Genomic_DNA"/>
</dbReference>
<evidence type="ECO:0000313" key="8">
    <source>
        <dbReference type="Proteomes" id="UP000218418"/>
    </source>
</evidence>
<protein>
    <submittedName>
        <fullName evidence="7">Family 2 glycosyl transferase</fullName>
    </submittedName>
</protein>
<keyword evidence="2" id="KW-0677">Repeat</keyword>
<sequence length="1006" mass="112768">MANSLSVSEALQIAEKYYQANRLSQAEQAYHQVLKEQPQNAHALCGLGLIAQKMNQPEMAEKILSNAVSLQPKLFKAWFSLGNLRQASGNLLEAQSAYQKAIELQPNLAPLYNNLGYTLQQQKKWDEAISCYQKALQIQPNCIEAEVSLNNALFIQEKLPKDKHSHYAAVNNQLGHNRAKANDFKGAEAYYQQAIAMEPKLAEAHYNLAVVLQEQGKFTEAAVSCQKALSLKPNYAEAYKQLGDALQQQEKLEEAADSYRQAFKLKPDYAEAYSNLVSVLNKLNSTSIWERFGKIRQASGIKSAFLDAWKFFWMGFAGLNFLGRIATWLATWFTPPYWGRCHLSYYHSSGYVSPKADIYHQNLQLGANVFIGDRVTIYNDRNGGRVELGDRVHLYGDSCIQTGKEGTVKIGADTHIQPRCQLSAYQAPINIGSNVQIATNCAFYPYDHGMIPGQLIHLQPLETKGGITVDDGAWLGCGVIVLNGVRIGKGAVIGAGSVVNQDIPDGAIAVGVPAKVIKMRSDLALKKQNNKSKSINSWLSLAQSHQTKGQFKQAAQAYQKAIKIQPSLSEAHYRLGMVLQEQGEQNAAVASYNRALTIKPSSDIYFKLAKIHQHQNNVQEAISAYRRGLKLINPHYARIIEAHKACEIDQEIRTTPENSREQVIIGGHPFPSIPTVCNDRSKRPFWSVVLPIYSTNRRSNYLLECLVSVLRQWTGEEEMEIIVVDDASPIPLKDLIDEIGGGIIKYYRNSQNRGAYKNFNTAVTASRGQWIHLLHDDDYVLPGFYDRLRKSLEKSSSSIGAAFTGYENVNERGKVIFTQQLYKQQQGIAKGFVEKIGIANPLNMPAVVVRRSTYEHLGGYLPELNYTGDWEFYKRVTAFYDWWYQPEILARYRQHSQNITTDSTLSGSNGTDIRKAIEVSEKYLLDEITVKARHYHFACCLNNAIIPLKAGKISGAILLLQEALKIDNSPQSVTKLFSWLKQDEVSALRNEIVSRLFLEGLKVKPN</sequence>
<dbReference type="GO" id="GO:0043886">
    <property type="term" value="F:structural constituent of carboxysome shell"/>
    <property type="evidence" value="ECO:0007669"/>
    <property type="project" value="UniProtKB-ARBA"/>
</dbReference>
<evidence type="ECO:0000256" key="5">
    <source>
        <dbReference type="SAM" id="Coils"/>
    </source>
</evidence>
<feature type="repeat" description="TPR" evidence="4">
    <location>
        <begin position="569"/>
        <end position="602"/>
    </location>
</feature>
<feature type="repeat" description="TPR" evidence="4">
    <location>
        <begin position="75"/>
        <end position="108"/>
    </location>
</feature>
<reference evidence="7 8" key="1">
    <citation type="submission" date="2017-06" db="EMBL/GenBank/DDBJ databases">
        <title>Genome sequencing of cyanobaciteial culture collection at National Institute for Environmental Studies (NIES).</title>
        <authorList>
            <person name="Hirose Y."/>
            <person name="Shimura Y."/>
            <person name="Fujisawa T."/>
            <person name="Nakamura Y."/>
            <person name="Kawachi M."/>
        </authorList>
    </citation>
    <scope>NUCLEOTIDE SEQUENCE [LARGE SCALE GENOMIC DNA]</scope>
    <source>
        <strain evidence="7 8">NIES-267</strain>
    </source>
</reference>
<dbReference type="Pfam" id="PF14559">
    <property type="entry name" value="TPR_19"/>
    <property type="match status" value="1"/>
</dbReference>
<evidence type="ECO:0000256" key="4">
    <source>
        <dbReference type="PROSITE-ProRule" id="PRU00339"/>
    </source>
</evidence>
<dbReference type="Pfam" id="PF00535">
    <property type="entry name" value="Glycos_transf_2"/>
    <property type="match status" value="1"/>
</dbReference>
<dbReference type="InterPro" id="IPR029044">
    <property type="entry name" value="Nucleotide-diphossugar_trans"/>
</dbReference>
<dbReference type="Gene3D" id="2.160.10.10">
    <property type="entry name" value="Hexapeptide repeat proteins"/>
    <property type="match status" value="1"/>
</dbReference>
<dbReference type="Proteomes" id="UP000218418">
    <property type="component" value="Chromosome"/>
</dbReference>
<dbReference type="PANTHER" id="PTHR44943:SF4">
    <property type="entry name" value="TPR REPEAT-CONTAINING PROTEIN MJ0798"/>
    <property type="match status" value="1"/>
</dbReference>
<dbReference type="Pfam" id="PF13414">
    <property type="entry name" value="TPR_11"/>
    <property type="match status" value="2"/>
</dbReference>
<dbReference type="InterPro" id="IPR011990">
    <property type="entry name" value="TPR-like_helical_dom_sf"/>
</dbReference>
<dbReference type="SUPFAM" id="SSF53448">
    <property type="entry name" value="Nucleotide-diphospho-sugar transferases"/>
    <property type="match status" value="1"/>
</dbReference>
<dbReference type="CDD" id="cd04647">
    <property type="entry name" value="LbH_MAT_like"/>
    <property type="match status" value="1"/>
</dbReference>
<feature type="repeat" description="TPR" evidence="4">
    <location>
        <begin position="168"/>
        <end position="201"/>
    </location>
</feature>
<dbReference type="PROSITE" id="PS50005">
    <property type="entry name" value="TPR"/>
    <property type="match status" value="8"/>
</dbReference>
<dbReference type="Pfam" id="PF13181">
    <property type="entry name" value="TPR_8"/>
    <property type="match status" value="2"/>
</dbReference>
<dbReference type="PANTHER" id="PTHR44943">
    <property type="entry name" value="CELLULOSE SYNTHASE OPERON PROTEIN C"/>
    <property type="match status" value="1"/>
</dbReference>
<dbReference type="InterPro" id="IPR011004">
    <property type="entry name" value="Trimer_LpxA-like_sf"/>
</dbReference>
<feature type="coiled-coil region" evidence="5">
    <location>
        <begin position="235"/>
        <end position="262"/>
    </location>
</feature>
<feature type="repeat" description="TPR" evidence="4">
    <location>
        <begin position="7"/>
        <end position="40"/>
    </location>
</feature>
<dbReference type="GO" id="GO:0016740">
    <property type="term" value="F:transferase activity"/>
    <property type="evidence" value="ECO:0007669"/>
    <property type="project" value="UniProtKB-KW"/>
</dbReference>
<keyword evidence="5" id="KW-0175">Coiled coil</keyword>
<evidence type="ECO:0000256" key="3">
    <source>
        <dbReference type="ARBA" id="ARBA00022803"/>
    </source>
</evidence>
<dbReference type="InterPro" id="IPR001173">
    <property type="entry name" value="Glyco_trans_2-like"/>
</dbReference>
<feature type="domain" description="Glycosyltransferase 2-like" evidence="6">
    <location>
        <begin position="687"/>
        <end position="817"/>
    </location>
</feature>
<dbReference type="Pfam" id="PF00515">
    <property type="entry name" value="TPR_1"/>
    <property type="match status" value="2"/>
</dbReference>
<dbReference type="SMART" id="SM00028">
    <property type="entry name" value="TPR"/>
    <property type="match status" value="11"/>
</dbReference>
<dbReference type="Gene3D" id="3.90.550.10">
    <property type="entry name" value="Spore Coat Polysaccharide Biosynthesis Protein SpsA, Chain A"/>
    <property type="match status" value="1"/>
</dbReference>
<dbReference type="GO" id="GO:0031470">
    <property type="term" value="C:carboxysome"/>
    <property type="evidence" value="ECO:0007669"/>
    <property type="project" value="UniProtKB-ARBA"/>
</dbReference>
<dbReference type="Gene3D" id="1.25.40.10">
    <property type="entry name" value="Tetratricopeptide repeat domain"/>
    <property type="match status" value="4"/>
</dbReference>
<dbReference type="SUPFAM" id="SSF51161">
    <property type="entry name" value="Trimeric LpxA-like enzymes"/>
    <property type="match status" value="1"/>
</dbReference>
<keyword evidence="1 7" id="KW-0808">Transferase</keyword>
<accession>A0A1Z4M076</accession>
<dbReference type="InterPro" id="IPR018357">
    <property type="entry name" value="Hexapep_transf_CS"/>
</dbReference>
<feature type="repeat" description="TPR" evidence="4">
    <location>
        <begin position="236"/>
        <end position="269"/>
    </location>
</feature>
<dbReference type="AlphaFoldDB" id="A0A1Z4M076"/>
<proteinExistence type="predicted"/>
<dbReference type="InterPro" id="IPR019734">
    <property type="entry name" value="TPR_rpt"/>
</dbReference>
<feature type="repeat" description="TPR" evidence="4">
    <location>
        <begin position="535"/>
        <end position="568"/>
    </location>
</feature>
<evidence type="ECO:0000256" key="1">
    <source>
        <dbReference type="ARBA" id="ARBA00022679"/>
    </source>
</evidence>
<organism evidence="7 8">
    <name type="scientific">Calothrix parasitica NIES-267</name>
    <dbReference type="NCBI Taxonomy" id="1973488"/>
    <lineage>
        <taxon>Bacteria</taxon>
        <taxon>Bacillati</taxon>
        <taxon>Cyanobacteriota</taxon>
        <taxon>Cyanophyceae</taxon>
        <taxon>Nostocales</taxon>
        <taxon>Calotrichaceae</taxon>
        <taxon>Calothrix</taxon>
    </lineage>
</organism>
<dbReference type="PROSITE" id="PS50293">
    <property type="entry name" value="TPR_REGION"/>
    <property type="match status" value="6"/>
</dbReference>
<dbReference type="OrthoDB" id="5291101at2"/>
<dbReference type="PROSITE" id="PS00101">
    <property type="entry name" value="HEXAPEP_TRANSFERASES"/>
    <property type="match status" value="1"/>
</dbReference>
<evidence type="ECO:0000256" key="2">
    <source>
        <dbReference type="ARBA" id="ARBA00022737"/>
    </source>
</evidence>
<evidence type="ECO:0000259" key="6">
    <source>
        <dbReference type="Pfam" id="PF00535"/>
    </source>
</evidence>
<dbReference type="InterPro" id="IPR013105">
    <property type="entry name" value="TPR_2"/>
</dbReference>
<gene>
    <name evidence="7" type="ORF">NIES267_63930</name>
</gene>
<dbReference type="Pfam" id="PF07719">
    <property type="entry name" value="TPR_2"/>
    <property type="match status" value="1"/>
</dbReference>
<feature type="repeat" description="TPR" evidence="4">
    <location>
        <begin position="202"/>
        <end position="235"/>
    </location>
</feature>
<dbReference type="SUPFAM" id="SSF48452">
    <property type="entry name" value="TPR-like"/>
    <property type="match status" value="2"/>
</dbReference>